<dbReference type="SUPFAM" id="SSF47090">
    <property type="entry name" value="PGBD-like"/>
    <property type="match status" value="1"/>
</dbReference>
<dbReference type="EMBL" id="MFID01000017">
    <property type="protein sequence ID" value="OGF81127.1"/>
    <property type="molecule type" value="Genomic_DNA"/>
</dbReference>
<evidence type="ECO:0000256" key="1">
    <source>
        <dbReference type="SAM" id="SignalP"/>
    </source>
</evidence>
<dbReference type="Proteomes" id="UP000178114">
    <property type="component" value="Unassembled WGS sequence"/>
</dbReference>
<reference evidence="3 4" key="1">
    <citation type="journal article" date="2016" name="Nat. Commun.">
        <title>Thousands of microbial genomes shed light on interconnected biogeochemical processes in an aquifer system.</title>
        <authorList>
            <person name="Anantharaman K."/>
            <person name="Brown C.T."/>
            <person name="Hug L.A."/>
            <person name="Sharon I."/>
            <person name="Castelle C.J."/>
            <person name="Probst A.J."/>
            <person name="Thomas B.C."/>
            <person name="Singh A."/>
            <person name="Wilkins M.J."/>
            <person name="Karaoz U."/>
            <person name="Brodie E.L."/>
            <person name="Williams K.H."/>
            <person name="Hubbard S.S."/>
            <person name="Banfield J.F."/>
        </authorList>
    </citation>
    <scope>NUCLEOTIDE SEQUENCE [LARGE SCALE GENOMIC DNA]</scope>
</reference>
<evidence type="ECO:0000313" key="4">
    <source>
        <dbReference type="Proteomes" id="UP000178114"/>
    </source>
</evidence>
<feature type="chain" id="PRO_5009522237" description="Peptidoglycan binding-like domain-containing protein" evidence="1">
    <location>
        <begin position="41"/>
        <end position="1126"/>
    </location>
</feature>
<dbReference type="InterPro" id="IPR036366">
    <property type="entry name" value="PGBDSf"/>
</dbReference>
<proteinExistence type="predicted"/>
<dbReference type="Pfam" id="PF01471">
    <property type="entry name" value="PG_binding_1"/>
    <property type="match status" value="1"/>
</dbReference>
<evidence type="ECO:0000259" key="2">
    <source>
        <dbReference type="Pfam" id="PF01471"/>
    </source>
</evidence>
<dbReference type="AlphaFoldDB" id="A0A1F5WZR7"/>
<comment type="caution">
    <text evidence="3">The sequence shown here is derived from an EMBL/GenBank/DDBJ whole genome shotgun (WGS) entry which is preliminary data.</text>
</comment>
<feature type="domain" description="Peptidoglycan binding-like" evidence="2">
    <location>
        <begin position="85"/>
        <end position="129"/>
    </location>
</feature>
<keyword evidence="1" id="KW-0732">Signal</keyword>
<gene>
    <name evidence="3" type="ORF">A2930_02395</name>
</gene>
<organism evidence="3 4">
    <name type="scientific">Candidatus Giovannonibacteria bacterium RIFCSPLOWO2_01_FULL_45_34</name>
    <dbReference type="NCBI Taxonomy" id="1798351"/>
    <lineage>
        <taxon>Bacteria</taxon>
        <taxon>Candidatus Giovannoniibacteriota</taxon>
    </lineage>
</organism>
<dbReference type="STRING" id="1798351.A2930_02395"/>
<feature type="signal peptide" evidence="1">
    <location>
        <begin position="1"/>
        <end position="40"/>
    </location>
</feature>
<dbReference type="InterPro" id="IPR036365">
    <property type="entry name" value="PGBD-like_sf"/>
</dbReference>
<sequence length="1126" mass="113961">MNSIKHKTARKITSVLLSATTMVWLAGASAFVPMVASADAATDALIASLQAQIASLMAQVAALAGSQSSQSVACSFTRDLTINASGPDVTCLQNYLTSTGHFTFSGGATGFFGTITRGAVAQWQAANGVVPAVGYFGAISRAKYMSLGGSTPPPFPPTPTFVPVTGGTLRVQLASDSPNNVALVAGQAIGELARFVFSNGSTAPVKVTGLNFKRIGSSGDSTLANVYLYNGAVRLTDAAGVSSTLFSYNNTAGIFDVPAGGVVVVSVRTDILAGTAGQQVGAQLVSVVSNGTLDSSVLLPINGGLQSISSAAIGTVDFNYTGPSAATENPGSDIRVFEASAVVSTHAVNLETVAFENRGTTDDGDITNLKLYVGGVQVGPTVAQFVNKRATFDLSSAPVRLETGTRLIKVMGDVVGGSSFTYDIQIRRAADVRLVDVELGQPILSTNDAAAFTAVAAAAANTVAAGTLSVVRAAGSPGGSVAVSSTNVLWGTFEFRAAGEDIKIEAVTVDVDVDGTTGPAGMDNGKVFLDGVQIGSTADVAAAGTEFTFGSSFIAKAGKIMKVDIYGDAKTTAGVDYVNGTTTDVGISVATADTERMNSGTAITSAITEVEGLSRSISASSVTVNKFSGYGDQTLISGTNNARLGSFTLSAGSTEGINVNTIVVNLTTANAASITDLVLKNNVGGAQIGSTKPSPSTDNTFSVNLALAKSETITIDVYGNVKSGANIGTMVATIDSTTGGTGAVTGQTATVGSDKDLQTITLGTAVLTGAVGSNNPNSSNVIAGQSDVLVGSFDFTAQYSDFVVSKLKVKIPMNGATSVSLVKLKWTGGEASQVLALSSGAQTHATATFTGLTFPIAKNTTAKLDVYVNLTTIADGASTGRSITVALDGNEGYSAKDTADNEDTGLTGNTTDYSSDATAGKGVKIVRKSVPTLSQVALDSSALTAGTDKVLARVAVAADSAGAVGWKYMSFTVNKSAGVTIGATSTVKLYQGGVVVPGNFATSTATGVVGGLEAFNAALTSGNLVFEATTEEQVGAGSSKTYELRGTTAFDTDGDNLDISIANPTTSVSTDIYATVLGTFGDATPSLIWTDRSSITTVHSEATSDWTNDYLVKTLPLTVGSKVGNL</sequence>
<name>A0A1F5WZR7_9BACT</name>
<protein>
    <recommendedName>
        <fullName evidence="2">Peptidoglycan binding-like domain-containing protein</fullName>
    </recommendedName>
</protein>
<evidence type="ECO:0000313" key="3">
    <source>
        <dbReference type="EMBL" id="OGF81127.1"/>
    </source>
</evidence>
<accession>A0A1F5WZR7</accession>
<dbReference type="InterPro" id="IPR002477">
    <property type="entry name" value="Peptidoglycan-bd-like"/>
</dbReference>
<dbReference type="Gene3D" id="1.10.101.10">
    <property type="entry name" value="PGBD-like superfamily/PGBD"/>
    <property type="match status" value="1"/>
</dbReference>